<evidence type="ECO:0000256" key="5">
    <source>
        <dbReference type="SAM" id="Phobius"/>
    </source>
</evidence>
<dbReference type="EMBL" id="CP020477">
    <property type="protein sequence ID" value="ARM74736.1"/>
    <property type="molecule type" value="Genomic_DNA"/>
</dbReference>
<dbReference type="GO" id="GO:0019645">
    <property type="term" value="P:anaerobic electron transport chain"/>
    <property type="evidence" value="ECO:0007669"/>
    <property type="project" value="InterPro"/>
</dbReference>
<dbReference type="STRING" id="282676.B6F84_00980"/>
<evidence type="ECO:0000256" key="1">
    <source>
        <dbReference type="ARBA" id="ARBA00022485"/>
    </source>
</evidence>
<dbReference type="Pfam" id="PF13247">
    <property type="entry name" value="Fer4_11"/>
    <property type="match status" value="1"/>
</dbReference>
<dbReference type="GO" id="GO:0051539">
    <property type="term" value="F:4 iron, 4 sulfur cluster binding"/>
    <property type="evidence" value="ECO:0007669"/>
    <property type="project" value="UniProtKB-KW"/>
</dbReference>
<keyword evidence="4" id="KW-0411">Iron-sulfur</keyword>
<dbReference type="PROSITE" id="PS00198">
    <property type="entry name" value="4FE4S_FER_1"/>
    <property type="match status" value="1"/>
</dbReference>
<dbReference type="PANTHER" id="PTHR43177:SF3">
    <property type="entry name" value="PROTEIN NRFC HOMOLOG"/>
    <property type="match status" value="1"/>
</dbReference>
<keyword evidence="8" id="KW-1185">Reference proteome</keyword>
<dbReference type="OrthoDB" id="2837at2157"/>
<dbReference type="InterPro" id="IPR017896">
    <property type="entry name" value="4Fe4S_Fe-S-bd"/>
</dbReference>
<feature type="domain" description="4Fe-4S ferredoxin-type" evidence="6">
    <location>
        <begin position="76"/>
        <end position="105"/>
    </location>
</feature>
<dbReference type="Pfam" id="PF04976">
    <property type="entry name" value="DmsC"/>
    <property type="match status" value="1"/>
</dbReference>
<evidence type="ECO:0000256" key="3">
    <source>
        <dbReference type="ARBA" id="ARBA00023004"/>
    </source>
</evidence>
<reference evidence="7 8" key="1">
    <citation type="submission" date="2017-03" db="EMBL/GenBank/DDBJ databases">
        <title>Sulfur activation and transportation mechanism of thermophilic Archaea Acidianus manzaensis YN-25.</title>
        <authorList>
            <person name="Ma Y."/>
            <person name="Yang Y."/>
            <person name="Xia J."/>
        </authorList>
    </citation>
    <scope>NUCLEOTIDE SEQUENCE [LARGE SCALE GENOMIC DNA]</scope>
    <source>
        <strain evidence="7 8">YN-25</strain>
    </source>
</reference>
<dbReference type="GeneID" id="41589448"/>
<keyword evidence="2" id="KW-0479">Metal-binding</keyword>
<evidence type="ECO:0000313" key="8">
    <source>
        <dbReference type="Proteomes" id="UP000193404"/>
    </source>
</evidence>
<keyword evidence="3" id="KW-0408">Iron</keyword>
<dbReference type="InterPro" id="IPR050954">
    <property type="entry name" value="ET_IronSulfur_Cluster-Binding"/>
</dbReference>
<dbReference type="GO" id="GO:0046872">
    <property type="term" value="F:metal ion binding"/>
    <property type="evidence" value="ECO:0007669"/>
    <property type="project" value="UniProtKB-KW"/>
</dbReference>
<dbReference type="GO" id="GO:0016020">
    <property type="term" value="C:membrane"/>
    <property type="evidence" value="ECO:0007669"/>
    <property type="project" value="InterPro"/>
</dbReference>
<dbReference type="Gene3D" id="3.30.70.20">
    <property type="match status" value="2"/>
</dbReference>
<accession>A0A1W6JWS2</accession>
<proteinExistence type="predicted"/>
<keyword evidence="5" id="KW-0472">Membrane</keyword>
<dbReference type="PANTHER" id="PTHR43177">
    <property type="entry name" value="PROTEIN NRFC"/>
    <property type="match status" value="1"/>
</dbReference>
<feature type="transmembrane region" description="Helical" evidence="5">
    <location>
        <begin position="302"/>
        <end position="329"/>
    </location>
</feature>
<evidence type="ECO:0000259" key="6">
    <source>
        <dbReference type="PROSITE" id="PS51379"/>
    </source>
</evidence>
<dbReference type="KEGG" id="aman:B6F84_00980"/>
<feature type="transmembrane region" description="Helical" evidence="5">
    <location>
        <begin position="272"/>
        <end position="290"/>
    </location>
</feature>
<feature type="transmembrane region" description="Helical" evidence="5">
    <location>
        <begin position="210"/>
        <end position="229"/>
    </location>
</feature>
<dbReference type="PROSITE" id="PS51379">
    <property type="entry name" value="4FE4S_FER_2"/>
    <property type="match status" value="3"/>
</dbReference>
<evidence type="ECO:0000256" key="4">
    <source>
        <dbReference type="ARBA" id="ARBA00023014"/>
    </source>
</evidence>
<feature type="domain" description="4Fe-4S ferredoxin-type" evidence="6">
    <location>
        <begin position="45"/>
        <end position="75"/>
    </location>
</feature>
<feature type="transmembrane region" description="Helical" evidence="5">
    <location>
        <begin position="355"/>
        <end position="380"/>
    </location>
</feature>
<feature type="domain" description="4Fe-4S ferredoxin-type" evidence="6">
    <location>
        <begin position="6"/>
        <end position="37"/>
    </location>
</feature>
<dbReference type="AlphaFoldDB" id="A0A1W6JWS2"/>
<dbReference type="InterPro" id="IPR007059">
    <property type="entry name" value="DmsC"/>
</dbReference>
<keyword evidence="5" id="KW-0812">Transmembrane</keyword>
<dbReference type="InterPro" id="IPR017900">
    <property type="entry name" value="4Fe4S_Fe_S_CS"/>
</dbReference>
<name>A0A1W6JWS2_9CREN</name>
<dbReference type="GO" id="GO:0016491">
    <property type="term" value="F:oxidoreductase activity"/>
    <property type="evidence" value="ECO:0007669"/>
    <property type="project" value="UniProtKB-ARBA"/>
</dbReference>
<sequence>MEKESLGFIFDPNKCIICNACVNACNQAYGGLNWRELPIFQIDGTKVAVSIACNHCDNPECMNVCPANAIHKDDMGIVYINKDECIGCGYCTWACPYEEPKFNSEGIMTKCHFCRERILNKQGLPLCVEACPTGALAFGWLSKPNYGGEKFLAPFEITKPKLEIKNTKEGEIKANPLKIRKEERHTELLLFTILSEISLGYLAVKAPYYQIVSLLLLAIGLIPSIFHINRKERAVRVIANLKSSWLSREVLFGSLGLLSLLIELAIPQLYYLSIILISLSVISSIMIYMLKSTPSWYNADTPISFIGTIFIVGFPIGFFITHSLVYLIVPEILALLEIYSGLANKYNKDFRFINIAYIILLGASYIFPLLSIVSLILGVASEVMHREKFYKKITYYGIPNIN</sequence>
<gene>
    <name evidence="7" type="ORF">B6F84_00980</name>
</gene>
<evidence type="ECO:0000256" key="2">
    <source>
        <dbReference type="ARBA" id="ARBA00022723"/>
    </source>
</evidence>
<keyword evidence="5" id="KW-1133">Transmembrane helix</keyword>
<evidence type="ECO:0000313" key="7">
    <source>
        <dbReference type="EMBL" id="ARM74736.1"/>
    </source>
</evidence>
<dbReference type="RefSeq" id="WP_148690484.1">
    <property type="nucleotide sequence ID" value="NZ_CP020477.1"/>
</dbReference>
<keyword evidence="1" id="KW-0004">4Fe-4S</keyword>
<organism evidence="7 8">
    <name type="scientific">Acidianus manzaensis</name>
    <dbReference type="NCBI Taxonomy" id="282676"/>
    <lineage>
        <taxon>Archaea</taxon>
        <taxon>Thermoproteota</taxon>
        <taxon>Thermoprotei</taxon>
        <taxon>Sulfolobales</taxon>
        <taxon>Sulfolobaceae</taxon>
        <taxon>Acidianus</taxon>
    </lineage>
</organism>
<protein>
    <submittedName>
        <fullName evidence="7">4Fe-4S ferredoxin</fullName>
    </submittedName>
</protein>
<dbReference type="SUPFAM" id="SSF54862">
    <property type="entry name" value="4Fe-4S ferredoxins"/>
    <property type="match status" value="1"/>
</dbReference>
<dbReference type="CDD" id="cd16371">
    <property type="entry name" value="DMSOR_beta_like"/>
    <property type="match status" value="1"/>
</dbReference>
<dbReference type="Proteomes" id="UP000193404">
    <property type="component" value="Chromosome"/>
</dbReference>
<feature type="transmembrane region" description="Helical" evidence="5">
    <location>
        <begin position="250"/>
        <end position="266"/>
    </location>
</feature>